<dbReference type="AlphaFoldDB" id="A0A072TS88"/>
<sequence length="87" mass="9751">MEIVGGINKKGDIFGLESQVSLEKVAPMEAKNEALIMDELEKKNCEQEMIKQKMEHLNQMFGNFVSNMSSIQAEGEGDNSNDEIDEI</sequence>
<gene>
    <name evidence="1" type="ordered locus">MTR_8g066845</name>
</gene>
<protein>
    <submittedName>
        <fullName evidence="1 2">Uncharacterized protein</fullName>
    </submittedName>
</protein>
<dbReference type="Proteomes" id="UP000002051">
    <property type="component" value="Chromosome 8"/>
</dbReference>
<reference evidence="1 3" key="1">
    <citation type="journal article" date="2011" name="Nature">
        <title>The Medicago genome provides insight into the evolution of rhizobial symbioses.</title>
        <authorList>
            <person name="Young N.D."/>
            <person name="Debelle F."/>
            <person name="Oldroyd G.E."/>
            <person name="Geurts R."/>
            <person name="Cannon S.B."/>
            <person name="Udvardi M.K."/>
            <person name="Benedito V.A."/>
            <person name="Mayer K.F."/>
            <person name="Gouzy J."/>
            <person name="Schoof H."/>
            <person name="Van de Peer Y."/>
            <person name="Proost S."/>
            <person name="Cook D.R."/>
            <person name="Meyers B.C."/>
            <person name="Spannagl M."/>
            <person name="Cheung F."/>
            <person name="De Mita S."/>
            <person name="Krishnakumar V."/>
            <person name="Gundlach H."/>
            <person name="Zhou S."/>
            <person name="Mudge J."/>
            <person name="Bharti A.K."/>
            <person name="Murray J.D."/>
            <person name="Naoumkina M.A."/>
            <person name="Rosen B."/>
            <person name="Silverstein K.A."/>
            <person name="Tang H."/>
            <person name="Rombauts S."/>
            <person name="Zhao P.X."/>
            <person name="Zhou P."/>
            <person name="Barbe V."/>
            <person name="Bardou P."/>
            <person name="Bechner M."/>
            <person name="Bellec A."/>
            <person name="Berger A."/>
            <person name="Berges H."/>
            <person name="Bidwell S."/>
            <person name="Bisseling T."/>
            <person name="Choisne N."/>
            <person name="Couloux A."/>
            <person name="Denny R."/>
            <person name="Deshpande S."/>
            <person name="Dai X."/>
            <person name="Doyle J.J."/>
            <person name="Dudez A.M."/>
            <person name="Farmer A.D."/>
            <person name="Fouteau S."/>
            <person name="Franken C."/>
            <person name="Gibelin C."/>
            <person name="Gish J."/>
            <person name="Goldstein S."/>
            <person name="Gonzalez A.J."/>
            <person name="Green P.J."/>
            <person name="Hallab A."/>
            <person name="Hartog M."/>
            <person name="Hua A."/>
            <person name="Humphray S.J."/>
            <person name="Jeong D.H."/>
            <person name="Jing Y."/>
            <person name="Jocker A."/>
            <person name="Kenton S.M."/>
            <person name="Kim D.J."/>
            <person name="Klee K."/>
            <person name="Lai H."/>
            <person name="Lang C."/>
            <person name="Lin S."/>
            <person name="Macmil S.L."/>
            <person name="Magdelenat G."/>
            <person name="Matthews L."/>
            <person name="McCorrison J."/>
            <person name="Monaghan E.L."/>
            <person name="Mun J.H."/>
            <person name="Najar F.Z."/>
            <person name="Nicholson C."/>
            <person name="Noirot C."/>
            <person name="O'Bleness M."/>
            <person name="Paule C.R."/>
            <person name="Poulain J."/>
            <person name="Prion F."/>
            <person name="Qin B."/>
            <person name="Qu C."/>
            <person name="Retzel E.F."/>
            <person name="Riddle C."/>
            <person name="Sallet E."/>
            <person name="Samain S."/>
            <person name="Samson N."/>
            <person name="Sanders I."/>
            <person name="Saurat O."/>
            <person name="Scarpelli C."/>
            <person name="Schiex T."/>
            <person name="Segurens B."/>
            <person name="Severin A.J."/>
            <person name="Sherrier D.J."/>
            <person name="Shi R."/>
            <person name="Sims S."/>
            <person name="Singer S.R."/>
            <person name="Sinharoy S."/>
            <person name="Sterck L."/>
            <person name="Viollet A."/>
            <person name="Wang B.B."/>
            <person name="Wang K."/>
            <person name="Wang M."/>
            <person name="Wang X."/>
            <person name="Warfsmann J."/>
            <person name="Weissenbach J."/>
            <person name="White D.D."/>
            <person name="White J.D."/>
            <person name="Wiley G.B."/>
            <person name="Wincker P."/>
            <person name="Xing Y."/>
            <person name="Yang L."/>
            <person name="Yao Z."/>
            <person name="Ying F."/>
            <person name="Zhai J."/>
            <person name="Zhou L."/>
            <person name="Zuber A."/>
            <person name="Denarie J."/>
            <person name="Dixon R.A."/>
            <person name="May G.D."/>
            <person name="Schwartz D.C."/>
            <person name="Rogers J."/>
            <person name="Quetier F."/>
            <person name="Town C.D."/>
            <person name="Roe B.A."/>
        </authorList>
    </citation>
    <scope>NUCLEOTIDE SEQUENCE [LARGE SCALE GENOMIC DNA]</scope>
    <source>
        <strain evidence="1">A17</strain>
        <strain evidence="2 3">cv. Jemalong A17</strain>
    </source>
</reference>
<keyword evidence="3" id="KW-1185">Reference proteome</keyword>
<dbReference type="EMBL" id="CM001224">
    <property type="protein sequence ID" value="KEH20071.1"/>
    <property type="molecule type" value="Genomic_DNA"/>
</dbReference>
<evidence type="ECO:0000313" key="3">
    <source>
        <dbReference type="Proteomes" id="UP000002051"/>
    </source>
</evidence>
<reference evidence="1 3" key="2">
    <citation type="journal article" date="2014" name="BMC Genomics">
        <title>An improved genome release (version Mt4.0) for the model legume Medicago truncatula.</title>
        <authorList>
            <person name="Tang H."/>
            <person name="Krishnakumar V."/>
            <person name="Bidwell S."/>
            <person name="Rosen B."/>
            <person name="Chan A."/>
            <person name="Zhou S."/>
            <person name="Gentzbittel L."/>
            <person name="Childs K.L."/>
            <person name="Yandell M."/>
            <person name="Gundlach H."/>
            <person name="Mayer K.F."/>
            <person name="Schwartz D.C."/>
            <person name="Town C.D."/>
        </authorList>
    </citation>
    <scope>GENOME REANNOTATION</scope>
    <source>
        <strain evidence="1">A17</strain>
        <strain evidence="2 3">cv. Jemalong A17</strain>
    </source>
</reference>
<organism evidence="1 3">
    <name type="scientific">Medicago truncatula</name>
    <name type="common">Barrel medic</name>
    <name type="synonym">Medicago tribuloides</name>
    <dbReference type="NCBI Taxonomy" id="3880"/>
    <lineage>
        <taxon>Eukaryota</taxon>
        <taxon>Viridiplantae</taxon>
        <taxon>Streptophyta</taxon>
        <taxon>Embryophyta</taxon>
        <taxon>Tracheophyta</taxon>
        <taxon>Spermatophyta</taxon>
        <taxon>Magnoliopsida</taxon>
        <taxon>eudicotyledons</taxon>
        <taxon>Gunneridae</taxon>
        <taxon>Pentapetalae</taxon>
        <taxon>rosids</taxon>
        <taxon>fabids</taxon>
        <taxon>Fabales</taxon>
        <taxon>Fabaceae</taxon>
        <taxon>Papilionoideae</taxon>
        <taxon>50 kb inversion clade</taxon>
        <taxon>NPAAA clade</taxon>
        <taxon>Hologalegina</taxon>
        <taxon>IRL clade</taxon>
        <taxon>Trifolieae</taxon>
        <taxon>Medicago</taxon>
    </lineage>
</organism>
<reference evidence="2" key="3">
    <citation type="submission" date="2015-04" db="UniProtKB">
        <authorList>
            <consortium name="EnsemblPlants"/>
        </authorList>
    </citation>
    <scope>IDENTIFICATION</scope>
    <source>
        <strain evidence="2">cv. Jemalong A17</strain>
    </source>
</reference>
<evidence type="ECO:0000313" key="2">
    <source>
        <dbReference type="EnsemblPlants" id="KEH20071"/>
    </source>
</evidence>
<dbReference type="EnsemblPlants" id="KEH20071">
    <property type="protein sequence ID" value="KEH20071"/>
    <property type="gene ID" value="MTR_8g066845"/>
</dbReference>
<name>A0A072TS88_MEDTR</name>
<accession>A0A072TS88</accession>
<proteinExistence type="predicted"/>
<evidence type="ECO:0000313" key="1">
    <source>
        <dbReference type="EMBL" id="KEH20071.1"/>
    </source>
</evidence>
<dbReference type="HOGENOM" id="CLU_2486847_0_0_1"/>